<accession>A0ABP0TPP3</accession>
<protein>
    <submittedName>
        <fullName evidence="1">Uncharacterized protein</fullName>
    </submittedName>
</protein>
<evidence type="ECO:0000313" key="2">
    <source>
        <dbReference type="Proteomes" id="UP001497512"/>
    </source>
</evidence>
<dbReference type="EMBL" id="OZ019905">
    <property type="protein sequence ID" value="CAK9201940.1"/>
    <property type="molecule type" value="Genomic_DNA"/>
</dbReference>
<dbReference type="Proteomes" id="UP001497512">
    <property type="component" value="Chromosome 13"/>
</dbReference>
<sequence>MWRKKAMGGGGGGNGNVISSSKNNFLLFSLVLIATALLTLCFSSFPSSSSSSSSASFFSPLHLTNHKRSSSSSSNFPVYSHLLHPYLETWNNQTEFVYQLPETPPKAVLFLAHGCSCKATFFWDKAPGCTSCIGLPEDRALVLGAIEKSFAVIAISSLGVCWSQEYDADSTREVLLSWIARKGLVGLPLFGLGASSGGYFLSVFANSVDFNAIVVMIAEGRFQEVAAMPEDDASPSYPPPVLFVHMPRDRIRAARIVKTMAMLKSAGIDADECKCMKMQITRTFFSQRIPYIDEDLSRQIQDFLNQSGFLDNRGFLKRDGRDTGFEDAMKEKQNRNLLLTLSAKNDEWEHHIREELNVAYAFHEFTSLPSTQIFSWFDSHMSISAKLS</sequence>
<evidence type="ECO:0000313" key="1">
    <source>
        <dbReference type="EMBL" id="CAK9201940.1"/>
    </source>
</evidence>
<dbReference type="PANTHER" id="PTHR35128:SF1">
    <property type="entry name" value="SECRETION-REGULATING GUANINE NUCLEOTIDE EXCHANGE FACTOR"/>
    <property type="match status" value="1"/>
</dbReference>
<organism evidence="1 2">
    <name type="scientific">Sphagnum troendelagicum</name>
    <dbReference type="NCBI Taxonomy" id="128251"/>
    <lineage>
        <taxon>Eukaryota</taxon>
        <taxon>Viridiplantae</taxon>
        <taxon>Streptophyta</taxon>
        <taxon>Embryophyta</taxon>
        <taxon>Bryophyta</taxon>
        <taxon>Sphagnophytina</taxon>
        <taxon>Sphagnopsida</taxon>
        <taxon>Sphagnales</taxon>
        <taxon>Sphagnaceae</taxon>
        <taxon>Sphagnum</taxon>
    </lineage>
</organism>
<reference evidence="1" key="1">
    <citation type="submission" date="2024-02" db="EMBL/GenBank/DDBJ databases">
        <authorList>
            <consortium name="ELIXIR-Norway"/>
            <consortium name="Elixir Norway"/>
        </authorList>
    </citation>
    <scope>NUCLEOTIDE SEQUENCE</scope>
</reference>
<name>A0ABP0TPP3_9BRYO</name>
<proteinExistence type="predicted"/>
<gene>
    <name evidence="1" type="ORF">CSSPTR1EN2_LOCUS6158</name>
</gene>
<dbReference type="PANTHER" id="PTHR35128">
    <property type="entry name" value="SECRETION-REGULATING GUANINE NUCLEOTIDE EXCHANGE FACTOR"/>
    <property type="match status" value="1"/>
</dbReference>
<dbReference type="InterPro" id="IPR029058">
    <property type="entry name" value="AB_hydrolase_fold"/>
</dbReference>
<keyword evidence="2" id="KW-1185">Reference proteome</keyword>
<dbReference type="SUPFAM" id="SSF53474">
    <property type="entry name" value="alpha/beta-Hydrolases"/>
    <property type="match status" value="1"/>
</dbReference>